<dbReference type="InterPro" id="IPR036249">
    <property type="entry name" value="Thioredoxin-like_sf"/>
</dbReference>
<accession>A0AAN1CUH6</accession>
<proteinExistence type="predicted"/>
<feature type="signal peptide" evidence="1">
    <location>
        <begin position="1"/>
        <end position="19"/>
    </location>
</feature>
<dbReference type="KEGG" id="vbr:A6E01_20685"/>
<dbReference type="InterPro" id="IPR012336">
    <property type="entry name" value="Thioredoxin-like_fold"/>
</dbReference>
<name>A0AAN1CUH6_9VIBR</name>
<feature type="domain" description="Thioredoxin-like fold" evidence="2">
    <location>
        <begin position="102"/>
        <end position="223"/>
    </location>
</feature>
<dbReference type="Gene3D" id="3.40.30.10">
    <property type="entry name" value="Glutaredoxin"/>
    <property type="match status" value="1"/>
</dbReference>
<dbReference type="RefSeq" id="WP_065211389.1">
    <property type="nucleotide sequence ID" value="NZ_CP016179.1"/>
</dbReference>
<feature type="chain" id="PRO_5042819103" description="Thioredoxin-like fold domain-containing protein" evidence="1">
    <location>
        <begin position="20"/>
        <end position="225"/>
    </location>
</feature>
<gene>
    <name evidence="3" type="ORF">A6E01_20685</name>
</gene>
<geneLocation type="plasmid" evidence="3 4">
    <name>unnamed1</name>
</geneLocation>
<dbReference type="SUPFAM" id="SSF52833">
    <property type="entry name" value="Thioredoxin-like"/>
    <property type="match status" value="1"/>
</dbReference>
<organism evidence="3 4">
    <name type="scientific">Vibrio breoganii</name>
    <dbReference type="NCBI Taxonomy" id="553239"/>
    <lineage>
        <taxon>Bacteria</taxon>
        <taxon>Pseudomonadati</taxon>
        <taxon>Pseudomonadota</taxon>
        <taxon>Gammaproteobacteria</taxon>
        <taxon>Vibrionales</taxon>
        <taxon>Vibrionaceae</taxon>
        <taxon>Vibrio</taxon>
    </lineage>
</organism>
<keyword evidence="1" id="KW-0732">Signal</keyword>
<sequence>MKYALTLLVSLAIAPGALAGTLESVLDKNSVKVIKEMEEARFQNVSLTTHITSAGIVYYDAKANVLFHSTPMEVKDGQFEALDKELTTGLLSSLTATIEYKADNERAVMYQFSDITCSWCAKAHSEIPRLNEAGVTVVVIPFSRMGADHVVAKQTATILNAIDPKGAMAQAFAGAQVPQSHDVPAELVMNQNMASILGVTGTPASFLNGVKIDGYLPSSTIISAL</sequence>
<dbReference type="PANTHER" id="PTHR35272:SF3">
    <property type="entry name" value="THIOL:DISULFIDE INTERCHANGE PROTEIN DSBC"/>
    <property type="match status" value="1"/>
</dbReference>
<dbReference type="PANTHER" id="PTHR35272">
    <property type="entry name" value="THIOL:DISULFIDE INTERCHANGE PROTEIN DSBC-RELATED"/>
    <property type="match status" value="1"/>
</dbReference>
<dbReference type="InterPro" id="IPR051470">
    <property type="entry name" value="Thiol:disulfide_interchange"/>
</dbReference>
<evidence type="ECO:0000256" key="1">
    <source>
        <dbReference type="SAM" id="SignalP"/>
    </source>
</evidence>
<evidence type="ECO:0000259" key="2">
    <source>
        <dbReference type="Pfam" id="PF13098"/>
    </source>
</evidence>
<evidence type="ECO:0000313" key="3">
    <source>
        <dbReference type="EMBL" id="ANO35630.1"/>
    </source>
</evidence>
<dbReference type="Pfam" id="PF13098">
    <property type="entry name" value="Thioredoxin_2"/>
    <property type="match status" value="1"/>
</dbReference>
<reference evidence="3 4" key="1">
    <citation type="submission" date="2016-06" db="EMBL/GenBank/DDBJ databases">
        <title>Adaptive Radiation by Waves of Gene Transfer Leads to Fine-Scale Resource Partitioning in Marine Microbes.</title>
        <authorList>
            <person name="Hehemann J.-H."/>
            <person name="Arevalo P."/>
            <person name="Datta M.S."/>
            <person name="Yu X."/>
            <person name="Corzett C."/>
            <person name="Henschel A."/>
            <person name="Preheim S.P."/>
            <person name="Timberlake S."/>
            <person name="Alm E.J."/>
            <person name="Polz M.F."/>
        </authorList>
    </citation>
    <scope>NUCLEOTIDE SEQUENCE [LARGE SCALE GENOMIC DNA]</scope>
    <source>
        <strain evidence="3 4">FF50</strain>
        <plasmid evidence="3 4">unnamed1</plasmid>
    </source>
</reference>
<protein>
    <recommendedName>
        <fullName evidence="2">Thioredoxin-like fold domain-containing protein</fullName>
    </recommendedName>
</protein>
<keyword evidence="3" id="KW-0614">Plasmid</keyword>
<dbReference type="EMBL" id="CP016179">
    <property type="protein sequence ID" value="ANO35630.1"/>
    <property type="molecule type" value="Genomic_DNA"/>
</dbReference>
<dbReference type="AlphaFoldDB" id="A0AAN1CUH6"/>
<evidence type="ECO:0000313" key="4">
    <source>
        <dbReference type="Proteomes" id="UP000092018"/>
    </source>
</evidence>
<dbReference type="Proteomes" id="UP000092018">
    <property type="component" value="Plasmid unnamed1"/>
</dbReference>